<dbReference type="EMBL" id="AZFF01000015">
    <property type="protein sequence ID" value="KRL53786.1"/>
    <property type="molecule type" value="Genomic_DNA"/>
</dbReference>
<dbReference type="PATRIC" id="fig|1114972.6.peg.904"/>
<dbReference type="Proteomes" id="UP000051999">
    <property type="component" value="Unassembled WGS sequence"/>
</dbReference>
<dbReference type="OrthoDB" id="9775804at2"/>
<dbReference type="GO" id="GO:0016747">
    <property type="term" value="F:acyltransferase activity, transferring groups other than amino-acyl groups"/>
    <property type="evidence" value="ECO:0007669"/>
    <property type="project" value="InterPro"/>
</dbReference>
<dbReference type="InterPro" id="IPR016181">
    <property type="entry name" value="Acyl_CoA_acyltransferase"/>
</dbReference>
<dbReference type="Pfam" id="PF00583">
    <property type="entry name" value="Acetyltransf_1"/>
    <property type="match status" value="1"/>
</dbReference>
<evidence type="ECO:0000313" key="2">
    <source>
        <dbReference type="EMBL" id="KRL53786.1"/>
    </source>
</evidence>
<evidence type="ECO:0000259" key="1">
    <source>
        <dbReference type="PROSITE" id="PS51186"/>
    </source>
</evidence>
<dbReference type="InterPro" id="IPR053144">
    <property type="entry name" value="Acetyltransferase_Butenolide"/>
</dbReference>
<protein>
    <recommendedName>
        <fullName evidence="1">N-acetyltransferase domain-containing protein</fullName>
    </recommendedName>
</protein>
<dbReference type="AlphaFoldDB" id="A0A0R1RGC1"/>
<dbReference type="RefSeq" id="WP_017260440.1">
    <property type="nucleotide sequence ID" value="NZ_AUAW01000015.1"/>
</dbReference>
<dbReference type="InterPro" id="IPR000182">
    <property type="entry name" value="GNAT_dom"/>
</dbReference>
<proteinExistence type="predicted"/>
<dbReference type="CDD" id="cd04301">
    <property type="entry name" value="NAT_SF"/>
    <property type="match status" value="1"/>
</dbReference>
<comment type="caution">
    <text evidence="2">The sequence shown here is derived from an EMBL/GenBank/DDBJ whole genome shotgun (WGS) entry which is preliminary data.</text>
</comment>
<dbReference type="SUPFAM" id="SSF55729">
    <property type="entry name" value="Acyl-CoA N-acyltransferases (Nat)"/>
    <property type="match status" value="1"/>
</dbReference>
<sequence>MINIKTVSTMDKQDVLTLYNANGWIAYTQNPQALMTAIAHSVNLAAFDGEKLVGLLRYVTDEVSIAFIQDILILPEYQRQGIGRQLMMTAMKRLKNIGQVHLLTENEPKTVGFYTAVGFRNAADANLVTFTMENRY</sequence>
<reference evidence="2 3" key="1">
    <citation type="journal article" date="2015" name="Genome Announc.">
        <title>Expanding the biotechnology potential of lactobacilli through comparative genomics of 213 strains and associated genera.</title>
        <authorList>
            <person name="Sun Z."/>
            <person name="Harris H.M."/>
            <person name="McCann A."/>
            <person name="Guo C."/>
            <person name="Argimon S."/>
            <person name="Zhang W."/>
            <person name="Yang X."/>
            <person name="Jeffery I.B."/>
            <person name="Cooney J.C."/>
            <person name="Kagawa T.F."/>
            <person name="Liu W."/>
            <person name="Song Y."/>
            <person name="Salvetti E."/>
            <person name="Wrobel A."/>
            <person name="Rasinkangas P."/>
            <person name="Parkhill J."/>
            <person name="Rea M.C."/>
            <person name="O'Sullivan O."/>
            <person name="Ritari J."/>
            <person name="Douillard F.P."/>
            <person name="Paul Ross R."/>
            <person name="Yang R."/>
            <person name="Briner A.E."/>
            <person name="Felis G.E."/>
            <person name="de Vos W.M."/>
            <person name="Barrangou R."/>
            <person name="Klaenhammer T.R."/>
            <person name="Caufield P.W."/>
            <person name="Cui Y."/>
            <person name="Zhang H."/>
            <person name="O'Toole P.W."/>
        </authorList>
    </citation>
    <scope>NUCLEOTIDE SEQUENCE [LARGE SCALE GENOMIC DNA]</scope>
    <source>
        <strain evidence="2 3">DSM 15814</strain>
    </source>
</reference>
<dbReference type="eggNOG" id="COG0454">
    <property type="taxonomic scope" value="Bacteria"/>
</dbReference>
<dbReference type="Gene3D" id="3.40.630.30">
    <property type="match status" value="1"/>
</dbReference>
<dbReference type="PANTHER" id="PTHR43233">
    <property type="entry name" value="FAMILY N-ACETYLTRANSFERASE, PUTATIVE (AFU_ORTHOLOGUE AFUA_6G03350)-RELATED"/>
    <property type="match status" value="1"/>
</dbReference>
<accession>A0A0R1RGC1</accession>
<dbReference type="PANTHER" id="PTHR43233:SF1">
    <property type="entry name" value="FAMILY N-ACETYLTRANSFERASE, PUTATIVE (AFU_ORTHOLOGUE AFUA_6G03350)-RELATED"/>
    <property type="match status" value="1"/>
</dbReference>
<organism evidence="2 3">
    <name type="scientific">Furfurilactobacillus rossiae DSM 15814</name>
    <dbReference type="NCBI Taxonomy" id="1114972"/>
    <lineage>
        <taxon>Bacteria</taxon>
        <taxon>Bacillati</taxon>
        <taxon>Bacillota</taxon>
        <taxon>Bacilli</taxon>
        <taxon>Lactobacillales</taxon>
        <taxon>Lactobacillaceae</taxon>
        <taxon>Furfurilactobacillus</taxon>
    </lineage>
</organism>
<dbReference type="PROSITE" id="PS51186">
    <property type="entry name" value="GNAT"/>
    <property type="match status" value="1"/>
</dbReference>
<evidence type="ECO:0000313" key="3">
    <source>
        <dbReference type="Proteomes" id="UP000051999"/>
    </source>
</evidence>
<gene>
    <name evidence="2" type="ORF">FD35_GL000895</name>
</gene>
<keyword evidence="3" id="KW-1185">Reference proteome</keyword>
<feature type="domain" description="N-acetyltransferase" evidence="1">
    <location>
        <begin position="2"/>
        <end position="136"/>
    </location>
</feature>
<name>A0A0R1RGC1_9LACO</name>